<accession>A0A0B7BTR4</accession>
<organism evidence="1">
    <name type="scientific">Arion vulgaris</name>
    <dbReference type="NCBI Taxonomy" id="1028688"/>
    <lineage>
        <taxon>Eukaryota</taxon>
        <taxon>Metazoa</taxon>
        <taxon>Spiralia</taxon>
        <taxon>Lophotrochozoa</taxon>
        <taxon>Mollusca</taxon>
        <taxon>Gastropoda</taxon>
        <taxon>Heterobranchia</taxon>
        <taxon>Euthyneura</taxon>
        <taxon>Panpulmonata</taxon>
        <taxon>Eupulmonata</taxon>
        <taxon>Stylommatophora</taxon>
        <taxon>Helicina</taxon>
        <taxon>Arionoidea</taxon>
        <taxon>Arionidae</taxon>
        <taxon>Arion</taxon>
    </lineage>
</organism>
<protein>
    <submittedName>
        <fullName evidence="1">Uncharacterized protein</fullName>
    </submittedName>
</protein>
<reference evidence="1" key="1">
    <citation type="submission" date="2014-12" db="EMBL/GenBank/DDBJ databases">
        <title>Insight into the proteome of Arion vulgaris.</title>
        <authorList>
            <person name="Aradska J."/>
            <person name="Bulat T."/>
            <person name="Smidak R."/>
            <person name="Sarate P."/>
            <person name="Gangsoo J."/>
            <person name="Sialana F."/>
            <person name="Bilban M."/>
            <person name="Lubec G."/>
        </authorList>
    </citation>
    <scope>NUCLEOTIDE SEQUENCE</scope>
    <source>
        <tissue evidence="1">Skin</tissue>
    </source>
</reference>
<gene>
    <name evidence="1" type="primary">ORF207459</name>
</gene>
<dbReference type="EMBL" id="HACG01048670">
    <property type="protein sequence ID" value="CEK95535.1"/>
    <property type="molecule type" value="Transcribed_RNA"/>
</dbReference>
<name>A0A0B7BTR4_9EUPU</name>
<evidence type="ECO:0000313" key="1">
    <source>
        <dbReference type="EMBL" id="CEK95535.1"/>
    </source>
</evidence>
<feature type="non-terminal residue" evidence="1">
    <location>
        <position position="1"/>
    </location>
</feature>
<proteinExistence type="predicted"/>
<sequence length="64" mass="7157">QSKLLQSNSSCGLVLMKIFFAATLYEDIQNVSPIHRLTTSYSGRASQPVRSLIAIDTPSYPERR</sequence>
<dbReference type="AlphaFoldDB" id="A0A0B7BTR4"/>